<proteinExistence type="predicted"/>
<name>A0A8J7PPM5_9BACT</name>
<dbReference type="Proteomes" id="UP000664277">
    <property type="component" value="Unassembled WGS sequence"/>
</dbReference>
<dbReference type="EMBL" id="JAFLCK010000028">
    <property type="protein sequence ID" value="MBN8661997.1"/>
    <property type="molecule type" value="Genomic_DNA"/>
</dbReference>
<gene>
    <name evidence="1" type="ORF">J0M35_16635</name>
</gene>
<comment type="caution">
    <text evidence="1">The sequence shown here is derived from an EMBL/GenBank/DDBJ whole genome shotgun (WGS) entry which is preliminary data.</text>
</comment>
<organism evidence="1 2">
    <name type="scientific">Candidatus Obscuribacter phosphatis</name>
    <dbReference type="NCBI Taxonomy" id="1906157"/>
    <lineage>
        <taxon>Bacteria</taxon>
        <taxon>Bacillati</taxon>
        <taxon>Candidatus Melainabacteria</taxon>
        <taxon>Candidatus Obscuribacterales</taxon>
        <taxon>Candidatus Obscuribacteraceae</taxon>
        <taxon>Candidatus Obscuribacter</taxon>
    </lineage>
</organism>
<sequence>MEFAEYVVARNLSQRSDTLSREGLKMIKAYHKGNATFSLTLDELIAKQQKAGSH</sequence>
<evidence type="ECO:0000313" key="2">
    <source>
        <dbReference type="Proteomes" id="UP000664277"/>
    </source>
</evidence>
<protein>
    <submittedName>
        <fullName evidence="1">Uncharacterized protein</fullName>
    </submittedName>
</protein>
<reference evidence="1" key="1">
    <citation type="submission" date="2021-02" db="EMBL/GenBank/DDBJ databases">
        <title>Genome-Resolved Metagenomics of a Microbial Community Performing Photosynthetic Biological Nutrient Removal.</title>
        <authorList>
            <person name="Mcdaniel E.A."/>
        </authorList>
    </citation>
    <scope>NUCLEOTIDE SEQUENCE</scope>
    <source>
        <strain evidence="1">UWPOB_OBS1</strain>
    </source>
</reference>
<accession>A0A8J7PPM5</accession>
<evidence type="ECO:0000313" key="1">
    <source>
        <dbReference type="EMBL" id="MBN8661997.1"/>
    </source>
</evidence>
<dbReference type="AlphaFoldDB" id="A0A8J7PPM5"/>